<dbReference type="Pfam" id="PF07841">
    <property type="entry name" value="DM4_12"/>
    <property type="match status" value="1"/>
</dbReference>
<accession>A0AAJ7CG76</accession>
<proteinExistence type="predicted"/>
<dbReference type="RefSeq" id="XP_015609827.1">
    <property type="nucleotide sequence ID" value="XM_015754341.2"/>
</dbReference>
<gene>
    <name evidence="2" type="primary">LOC107274805</name>
</gene>
<evidence type="ECO:0000313" key="1">
    <source>
        <dbReference type="Proteomes" id="UP000694920"/>
    </source>
</evidence>
<keyword evidence="1" id="KW-1185">Reference proteome</keyword>
<dbReference type="SMART" id="SM00718">
    <property type="entry name" value="DM4_12"/>
    <property type="match status" value="1"/>
</dbReference>
<dbReference type="PANTHER" id="PTHR21398:SF22">
    <property type="entry name" value="IP12060P-RELATED"/>
    <property type="match status" value="1"/>
</dbReference>
<dbReference type="AlphaFoldDB" id="A0AAJ7CG76"/>
<name>A0AAJ7CG76_CEPCN</name>
<reference evidence="2" key="1">
    <citation type="submission" date="2025-08" db="UniProtKB">
        <authorList>
            <consortium name="RefSeq"/>
        </authorList>
    </citation>
    <scope>IDENTIFICATION</scope>
</reference>
<dbReference type="InterPro" id="IPR006631">
    <property type="entry name" value="DM4_12"/>
</dbReference>
<evidence type="ECO:0000313" key="2">
    <source>
        <dbReference type="RefSeq" id="XP_015609827.1"/>
    </source>
</evidence>
<protein>
    <submittedName>
        <fullName evidence="2">Uncharacterized protein LOC107274805 isoform X1</fullName>
    </submittedName>
</protein>
<dbReference type="GeneID" id="107274805"/>
<dbReference type="Proteomes" id="UP000694920">
    <property type="component" value="Unplaced"/>
</dbReference>
<dbReference type="KEGG" id="ccin:107274805"/>
<organism evidence="1 2">
    <name type="scientific">Cephus cinctus</name>
    <name type="common">Wheat stem sawfly</name>
    <dbReference type="NCBI Taxonomy" id="211228"/>
    <lineage>
        <taxon>Eukaryota</taxon>
        <taxon>Metazoa</taxon>
        <taxon>Ecdysozoa</taxon>
        <taxon>Arthropoda</taxon>
        <taxon>Hexapoda</taxon>
        <taxon>Insecta</taxon>
        <taxon>Pterygota</taxon>
        <taxon>Neoptera</taxon>
        <taxon>Endopterygota</taxon>
        <taxon>Hymenoptera</taxon>
        <taxon>Cephoidea</taxon>
        <taxon>Cephidae</taxon>
        <taxon>Cephus</taxon>
    </lineage>
</organism>
<dbReference type="PANTHER" id="PTHR21398">
    <property type="entry name" value="AGAP007094-PA"/>
    <property type="match status" value="1"/>
</dbReference>
<sequence>MAQLRSLKFLFYIFICIPFARFNYAANVKNLTLDLSRHIRSLGFPEGSGMGVFFAIGVPVDVPDKSVSFSFYFEANYPLPNKKNSSEYFEKRSLDRTLAYEILESKFASAGFPGRICLLRTICEVAESQITGNGLVGDLLHILFTPSSSRDEGLPCEISEAESTTDCKYHYRECPISLLDLISHYK</sequence>